<dbReference type="InterPro" id="IPR001279">
    <property type="entry name" value="Metallo-B-lactamas"/>
</dbReference>
<dbReference type="EMBL" id="CP013065">
    <property type="protein sequence ID" value="ALM13797.1"/>
    <property type="molecule type" value="Genomic_DNA"/>
</dbReference>
<accession>A0A0S1SGQ4</accession>
<dbReference type="SUPFAM" id="SSF56281">
    <property type="entry name" value="Metallo-hydrolase/oxidoreductase"/>
    <property type="match status" value="1"/>
</dbReference>
<gene>
    <name evidence="4" type="ORF">PeribacterD1_1139</name>
</gene>
<dbReference type="Pfam" id="PF10996">
    <property type="entry name" value="Beta-Casp"/>
    <property type="match status" value="1"/>
</dbReference>
<dbReference type="Proteomes" id="UP000069135">
    <property type="component" value="Chromosome"/>
</dbReference>
<reference evidence="5" key="1">
    <citation type="submission" date="2015-10" db="EMBL/GenBank/DDBJ databases">
        <title>Analysis of five complete genome sequences for members of the class Peribacteria in the recently recognized Peregrinibacteria bacterial phylum.</title>
        <authorList>
            <person name="Anantharaman K."/>
            <person name="Brown C.T."/>
            <person name="Burstein D."/>
            <person name="Castelle C.J."/>
            <person name="Probst A.J."/>
            <person name="Thomas B.C."/>
            <person name="Williams K.H."/>
            <person name="Banfield J.F."/>
        </authorList>
    </citation>
    <scope>NUCLEOTIDE SEQUENCE [LARGE SCALE GENOMIC DNA]</scope>
</reference>
<dbReference type="AlphaFoldDB" id="A0A0S1SUL5"/>
<accession>A0A0S1SUL5</accession>
<dbReference type="STRING" id="1735162.PeribacterB2_1141"/>
<dbReference type="InterPro" id="IPR036866">
    <property type="entry name" value="RibonucZ/Hydroxyglut_hydro"/>
</dbReference>
<evidence type="ECO:0000313" key="4">
    <source>
        <dbReference type="EMBL" id="ALM13797.1"/>
    </source>
</evidence>
<dbReference type="Gene3D" id="3.40.50.10890">
    <property type="match status" value="1"/>
</dbReference>
<dbReference type="PATRIC" id="fig|1735161.3.peg.1113"/>
<dbReference type="InterPro" id="IPR050698">
    <property type="entry name" value="MBL"/>
</dbReference>
<dbReference type="KEGG" id="prf:PeribacterA2_1139"/>
<dbReference type="Gene3D" id="3.60.15.10">
    <property type="entry name" value="Ribonuclease Z/Hydroxyacylglutathione hydrolase-like"/>
    <property type="match status" value="1"/>
</dbReference>
<evidence type="ECO:0000256" key="1">
    <source>
        <dbReference type="ARBA" id="ARBA00022801"/>
    </source>
</evidence>
<reference evidence="4 5" key="2">
    <citation type="journal article" date="2016" name="PeerJ">
        <title>Analysis of five complete genome sequences for members of the class Peribacteria in the recently recognized Peregrinibacteria bacterial phylum.</title>
        <authorList>
            <person name="Anantharaman K."/>
            <person name="Brown C.T."/>
            <person name="Burstein D."/>
            <person name="Castelle C.J."/>
            <person name="Probst A.J."/>
            <person name="Thomas B.C."/>
            <person name="Williams K.H."/>
            <person name="Banfield J.F."/>
        </authorList>
    </citation>
    <scope>NUCLEOTIDE SEQUENCE [LARGE SCALE GENOMIC DNA]</scope>
    <source>
        <strain evidence="4">RIFOXYD1_FULL_PER-ii_59_16</strain>
    </source>
</reference>
<dbReference type="PANTHER" id="PTHR11203:SF37">
    <property type="entry name" value="INTEGRATOR COMPLEX SUBUNIT 11"/>
    <property type="match status" value="1"/>
</dbReference>
<evidence type="ECO:0000259" key="3">
    <source>
        <dbReference type="SMART" id="SM01027"/>
    </source>
</evidence>
<organism evidence="4 5">
    <name type="scientific">Candidatus Peribacter riflensis</name>
    <dbReference type="NCBI Taxonomy" id="1735162"/>
    <lineage>
        <taxon>Bacteria</taxon>
        <taxon>Candidatus Peregrinibacteriota</taxon>
        <taxon>Candidatus Peribacteria</taxon>
        <taxon>Candidatus Peribacterales</taxon>
        <taxon>Candidatus Peribacteraceae</taxon>
        <taxon>Candidatus Peribacter</taxon>
    </lineage>
</organism>
<feature type="domain" description="Beta-Casp" evidence="3">
    <location>
        <begin position="275"/>
        <end position="401"/>
    </location>
</feature>
<feature type="domain" description="Metallo-beta-lactamase" evidence="2">
    <location>
        <begin position="13"/>
        <end position="234"/>
    </location>
</feature>
<dbReference type="SMART" id="SM00849">
    <property type="entry name" value="Lactamase_B"/>
    <property type="match status" value="1"/>
</dbReference>
<dbReference type="CDD" id="cd16295">
    <property type="entry name" value="TTHA0252-CPSF-like_MBL-fold"/>
    <property type="match status" value="1"/>
</dbReference>
<dbReference type="InterPro" id="IPR011108">
    <property type="entry name" value="RMMBL"/>
</dbReference>
<sequence>MKFIPHGAAREVTGTCHEIQVQTPGGMRRVLLDCGLFQGKRAESAQKNAVFTFDPGKDIDAVVLTHAHMDHVGRIPVLFKRGFAGPVFCTYATKDLAEVMLQDGGYIQEKDEEYFRKHISKSRLPTEGPLYTQADAKSCLVLFRGENMGEWFPVCDGVRAQFIEAGHIVGAVMVVLEVTESPSPSGSVSASPGLRRGNPAVRRIGFSGDLGRNLLPIIRDPAPMPPVETLICESTYGNRAHEDIDTARHHLRDAIVRTAQRGGKVLIPAFSLERAQEILFDLHLLWDQKEIPALPVIVDSPLTTKVTEVFMKHPECYDKDMYEKFLAKAKNPFQFSLVRFTETPEESKALNTTPGPMVILAGSGMCEAGRIRHHLKNGIEDARNTVVAVGYMAENTLGRRLIDPTVTQVKIFDELLTKKAEVVSIAAYSGHADMADLDRFILQTEGVQHLILVHGEPSQMDPLAERMAHVRSGMTIHKPAREEEVAL</sequence>
<accession>A0A0S1SXZ4</accession>
<dbReference type="Pfam" id="PF00753">
    <property type="entry name" value="Lactamase_B"/>
    <property type="match status" value="1"/>
</dbReference>
<dbReference type="GO" id="GO:0004521">
    <property type="term" value="F:RNA endonuclease activity"/>
    <property type="evidence" value="ECO:0007669"/>
    <property type="project" value="TreeGrafter"/>
</dbReference>
<dbReference type="SMART" id="SM01027">
    <property type="entry name" value="Beta-Casp"/>
    <property type="match status" value="1"/>
</dbReference>
<evidence type="ECO:0000259" key="2">
    <source>
        <dbReference type="SMART" id="SM00849"/>
    </source>
</evidence>
<dbReference type="InterPro" id="IPR022712">
    <property type="entry name" value="Beta_Casp"/>
</dbReference>
<protein>
    <submittedName>
        <fullName evidence="4">Metallo-beta-lactamase family protein</fullName>
    </submittedName>
</protein>
<dbReference type="PANTHER" id="PTHR11203">
    <property type="entry name" value="CLEAVAGE AND POLYADENYLATION SPECIFICITY FACTOR FAMILY MEMBER"/>
    <property type="match status" value="1"/>
</dbReference>
<dbReference type="Pfam" id="PF07521">
    <property type="entry name" value="RMMBL"/>
    <property type="match status" value="1"/>
</dbReference>
<keyword evidence="1" id="KW-0378">Hydrolase</keyword>
<accession>A0A0S1SQA9</accession>
<name>A0A0S1SUL5_9BACT</name>
<accession>A0A0S1SKR5</accession>
<dbReference type="GO" id="GO:0016787">
    <property type="term" value="F:hydrolase activity"/>
    <property type="evidence" value="ECO:0007669"/>
    <property type="project" value="UniProtKB-KW"/>
</dbReference>
<proteinExistence type="predicted"/>
<evidence type="ECO:0000313" key="5">
    <source>
        <dbReference type="Proteomes" id="UP000069135"/>
    </source>
</evidence>